<dbReference type="GO" id="GO:0005886">
    <property type="term" value="C:plasma membrane"/>
    <property type="evidence" value="ECO:0007669"/>
    <property type="project" value="UniProtKB-SubCell"/>
</dbReference>
<name>A0AAE4YFZ0_9RHOB</name>
<evidence type="ECO:0000256" key="8">
    <source>
        <dbReference type="ARBA" id="ARBA00022777"/>
    </source>
</evidence>
<evidence type="ECO:0000256" key="1">
    <source>
        <dbReference type="ARBA" id="ARBA00000085"/>
    </source>
</evidence>
<dbReference type="InterPro" id="IPR003594">
    <property type="entry name" value="HATPase_dom"/>
</dbReference>
<evidence type="ECO:0000256" key="10">
    <source>
        <dbReference type="SAM" id="Phobius"/>
    </source>
</evidence>
<dbReference type="Pfam" id="PF02518">
    <property type="entry name" value="HATPase_c"/>
    <property type="match status" value="1"/>
</dbReference>
<feature type="transmembrane region" description="Helical" evidence="10">
    <location>
        <begin position="105"/>
        <end position="124"/>
    </location>
</feature>
<reference evidence="12" key="1">
    <citation type="submission" date="2020-01" db="EMBL/GenBank/DDBJ databases">
        <authorList>
            <person name="Chen W.-M."/>
        </authorList>
    </citation>
    <scope>NUCLEOTIDE SEQUENCE</scope>
    <source>
        <strain evidence="12">CYK-10</strain>
    </source>
</reference>
<dbReference type="InterPro" id="IPR004358">
    <property type="entry name" value="Sig_transdc_His_kin-like_C"/>
</dbReference>
<evidence type="ECO:0000256" key="2">
    <source>
        <dbReference type="ARBA" id="ARBA00004651"/>
    </source>
</evidence>
<evidence type="ECO:0000256" key="9">
    <source>
        <dbReference type="ARBA" id="ARBA00022840"/>
    </source>
</evidence>
<keyword evidence="10" id="KW-0472">Membrane</keyword>
<dbReference type="InterPro" id="IPR005467">
    <property type="entry name" value="His_kinase_dom"/>
</dbReference>
<proteinExistence type="predicted"/>
<accession>A0AAE4YFZ0</accession>
<evidence type="ECO:0000259" key="11">
    <source>
        <dbReference type="PROSITE" id="PS50109"/>
    </source>
</evidence>
<dbReference type="GO" id="GO:0000155">
    <property type="term" value="F:phosphorelay sensor kinase activity"/>
    <property type="evidence" value="ECO:0007669"/>
    <property type="project" value="InterPro"/>
</dbReference>
<comment type="caution">
    <text evidence="12">The sequence shown here is derived from an EMBL/GenBank/DDBJ whole genome shotgun (WGS) entry which is preliminary data.</text>
</comment>
<dbReference type="PANTHER" id="PTHR44936:SF10">
    <property type="entry name" value="SENSOR PROTEIN RSTB"/>
    <property type="match status" value="1"/>
</dbReference>
<keyword evidence="5" id="KW-0597">Phosphoprotein</keyword>
<feature type="transmembrane region" description="Helical" evidence="10">
    <location>
        <begin position="190"/>
        <end position="211"/>
    </location>
</feature>
<keyword evidence="10" id="KW-1133">Transmembrane helix</keyword>
<feature type="domain" description="Histidine kinase" evidence="11">
    <location>
        <begin position="244"/>
        <end position="442"/>
    </location>
</feature>
<dbReference type="SUPFAM" id="SSF47384">
    <property type="entry name" value="Homodimeric domain of signal transducing histidine kinase"/>
    <property type="match status" value="1"/>
</dbReference>
<gene>
    <name evidence="12" type="ORF">GV832_18020</name>
</gene>
<comment type="catalytic activity">
    <reaction evidence="1">
        <text>ATP + protein L-histidine = ADP + protein N-phospho-L-histidine.</text>
        <dbReference type="EC" id="2.7.13.3"/>
    </reaction>
</comment>
<dbReference type="Gene3D" id="3.30.565.10">
    <property type="entry name" value="Histidine kinase-like ATPase, C-terminal domain"/>
    <property type="match status" value="1"/>
</dbReference>
<feature type="transmembrane region" description="Helical" evidence="10">
    <location>
        <begin position="74"/>
        <end position="93"/>
    </location>
</feature>
<dbReference type="PRINTS" id="PR00344">
    <property type="entry name" value="BCTRLSENSOR"/>
</dbReference>
<dbReference type="SUPFAM" id="SSF55874">
    <property type="entry name" value="ATPase domain of HSP90 chaperone/DNA topoisomerase II/histidine kinase"/>
    <property type="match status" value="1"/>
</dbReference>
<dbReference type="AlphaFoldDB" id="A0AAE4YFZ0"/>
<dbReference type="CDD" id="cd00075">
    <property type="entry name" value="HATPase"/>
    <property type="match status" value="1"/>
</dbReference>
<keyword evidence="9" id="KW-0067">ATP-binding</keyword>
<keyword evidence="4" id="KW-1003">Cell membrane</keyword>
<feature type="transmembrane region" description="Helical" evidence="10">
    <location>
        <begin position="130"/>
        <end position="146"/>
    </location>
</feature>
<evidence type="ECO:0000256" key="5">
    <source>
        <dbReference type="ARBA" id="ARBA00022553"/>
    </source>
</evidence>
<dbReference type="InterPro" id="IPR003661">
    <property type="entry name" value="HisK_dim/P_dom"/>
</dbReference>
<keyword evidence="7" id="KW-0547">Nucleotide-binding</keyword>
<evidence type="ECO:0000313" key="13">
    <source>
        <dbReference type="Proteomes" id="UP001193501"/>
    </source>
</evidence>
<dbReference type="PANTHER" id="PTHR44936">
    <property type="entry name" value="SENSOR PROTEIN CREC"/>
    <property type="match status" value="1"/>
</dbReference>
<keyword evidence="10" id="KW-0812">Transmembrane</keyword>
<sequence>MRQIALWTRKALFDTKEAPFVQELAMTDTQAQTIRQRAEVMNLRLLVWMRWFAIAGMTIAVTFVHAALQITLPIWPIAGLLVFLVAVNLVAAWRLRRPGGALSRAVVADLMVDVGALTLILYWTGGGTNPFNGLFILQAIVAAFLLPPIQAGVIFIATVVAQLWLLNNGLPIDLPMHHSHAGPSAFDLHLQGMFLSFFFSAALAVLFILGIKDNLASRDARLERLARQIEEEKVVLRLGLMAGTAAHDLGTPLSSLAVILDDWVDLGLPPPDRQMRQIAAMQTAVATCRERISHMLTVGGRPRLDEAHGADPVALVREVAEDWAGGTPVTIRDDRPGPGGVVLADVLLTRALANLFDNAREAGAKAITVAVRDAGAQTLIVVQDDGCGFPQAILQGAEPEPGPHGLGLFLVRSALRRMGGGLSLANRPEGGAEVTLHLPRIAHG</sequence>
<dbReference type="CDD" id="cd00082">
    <property type="entry name" value="HisKA"/>
    <property type="match status" value="1"/>
</dbReference>
<dbReference type="GO" id="GO:0005524">
    <property type="term" value="F:ATP binding"/>
    <property type="evidence" value="ECO:0007669"/>
    <property type="project" value="UniProtKB-KW"/>
</dbReference>
<evidence type="ECO:0000313" key="12">
    <source>
        <dbReference type="EMBL" id="NBZ89489.1"/>
    </source>
</evidence>
<comment type="subcellular location">
    <subcellularLocation>
        <location evidence="2">Cell membrane</location>
        <topology evidence="2">Multi-pass membrane protein</topology>
    </subcellularLocation>
</comment>
<feature type="transmembrane region" description="Helical" evidence="10">
    <location>
        <begin position="45"/>
        <end position="68"/>
    </location>
</feature>
<evidence type="ECO:0000256" key="4">
    <source>
        <dbReference type="ARBA" id="ARBA00022475"/>
    </source>
</evidence>
<dbReference type="Proteomes" id="UP001193501">
    <property type="component" value="Unassembled WGS sequence"/>
</dbReference>
<organism evidence="12 13">
    <name type="scientific">Stagnihabitans tardus</name>
    <dbReference type="NCBI Taxonomy" id="2699202"/>
    <lineage>
        <taxon>Bacteria</taxon>
        <taxon>Pseudomonadati</taxon>
        <taxon>Pseudomonadota</taxon>
        <taxon>Alphaproteobacteria</taxon>
        <taxon>Rhodobacterales</taxon>
        <taxon>Paracoccaceae</taxon>
        <taxon>Stagnihabitans</taxon>
    </lineage>
</organism>
<evidence type="ECO:0000256" key="7">
    <source>
        <dbReference type="ARBA" id="ARBA00022741"/>
    </source>
</evidence>
<dbReference type="EC" id="2.7.13.3" evidence="3"/>
<evidence type="ECO:0000256" key="3">
    <source>
        <dbReference type="ARBA" id="ARBA00012438"/>
    </source>
</evidence>
<dbReference type="InterPro" id="IPR050980">
    <property type="entry name" value="2C_sensor_his_kinase"/>
</dbReference>
<dbReference type="InterPro" id="IPR036097">
    <property type="entry name" value="HisK_dim/P_sf"/>
</dbReference>
<protein>
    <recommendedName>
        <fullName evidence="3">histidine kinase</fullName>
        <ecNumber evidence="3">2.7.13.3</ecNumber>
    </recommendedName>
</protein>
<dbReference type="RefSeq" id="WP_168776291.1">
    <property type="nucleotide sequence ID" value="NZ_JAABNR010000024.1"/>
</dbReference>
<keyword evidence="6" id="KW-0808">Transferase</keyword>
<evidence type="ECO:0000256" key="6">
    <source>
        <dbReference type="ARBA" id="ARBA00022679"/>
    </source>
</evidence>
<dbReference type="PROSITE" id="PS50109">
    <property type="entry name" value="HIS_KIN"/>
    <property type="match status" value="1"/>
</dbReference>
<dbReference type="InterPro" id="IPR036890">
    <property type="entry name" value="HATPase_C_sf"/>
</dbReference>
<dbReference type="EMBL" id="JAABNR010000024">
    <property type="protein sequence ID" value="NBZ89489.1"/>
    <property type="molecule type" value="Genomic_DNA"/>
</dbReference>
<keyword evidence="8" id="KW-0418">Kinase</keyword>
<dbReference type="SMART" id="SM00387">
    <property type="entry name" value="HATPase_c"/>
    <property type="match status" value="1"/>
</dbReference>
<keyword evidence="13" id="KW-1185">Reference proteome</keyword>